<evidence type="ECO:0000313" key="1">
    <source>
        <dbReference type="EMBL" id="KAF8789351.1"/>
    </source>
</evidence>
<proteinExistence type="predicted"/>
<accession>A0A8T0FEG7</accession>
<sequence>MMTKTVARDRIADKRNKWAIFEELHDTNERLDEAVSILDDLKVLIKQLPNKLATNGQQADALIESAMLLDNSIDNCLEATGAYFDEIEMKLDEMQKSLLHDEVSQMHRFTKLVTEVRCTQKRIDTLIAKAEEEIYKFLESEDFYVERQKKDVRIMQIVLSCS</sequence>
<reference evidence="1" key="2">
    <citation type="submission" date="2020-06" db="EMBL/GenBank/DDBJ databases">
        <authorList>
            <person name="Sheffer M."/>
        </authorList>
    </citation>
    <scope>NUCLEOTIDE SEQUENCE</scope>
</reference>
<dbReference type="EMBL" id="JABXBU010000012">
    <property type="protein sequence ID" value="KAF8789351.1"/>
    <property type="molecule type" value="Genomic_DNA"/>
</dbReference>
<organism evidence="1 2">
    <name type="scientific">Argiope bruennichi</name>
    <name type="common">Wasp spider</name>
    <name type="synonym">Aranea bruennichi</name>
    <dbReference type="NCBI Taxonomy" id="94029"/>
    <lineage>
        <taxon>Eukaryota</taxon>
        <taxon>Metazoa</taxon>
        <taxon>Ecdysozoa</taxon>
        <taxon>Arthropoda</taxon>
        <taxon>Chelicerata</taxon>
        <taxon>Arachnida</taxon>
        <taxon>Araneae</taxon>
        <taxon>Araneomorphae</taxon>
        <taxon>Entelegynae</taxon>
        <taxon>Araneoidea</taxon>
        <taxon>Araneidae</taxon>
        <taxon>Argiope</taxon>
    </lineage>
</organism>
<gene>
    <name evidence="1" type="ORF">HNY73_007292</name>
</gene>
<comment type="caution">
    <text evidence="1">The sequence shown here is derived from an EMBL/GenBank/DDBJ whole genome shotgun (WGS) entry which is preliminary data.</text>
</comment>
<name>A0A8T0FEG7_ARGBR</name>
<evidence type="ECO:0000313" key="2">
    <source>
        <dbReference type="Proteomes" id="UP000807504"/>
    </source>
</evidence>
<reference evidence="1" key="1">
    <citation type="journal article" date="2020" name="bioRxiv">
        <title>Chromosome-level reference genome of the European wasp spider Argiope bruennichi: a resource for studies on range expansion and evolutionary adaptation.</title>
        <authorList>
            <person name="Sheffer M.M."/>
            <person name="Hoppe A."/>
            <person name="Krehenwinkel H."/>
            <person name="Uhl G."/>
            <person name="Kuss A.W."/>
            <person name="Jensen L."/>
            <person name="Jensen C."/>
            <person name="Gillespie R.G."/>
            <person name="Hoff K.J."/>
            <person name="Prost S."/>
        </authorList>
    </citation>
    <scope>NUCLEOTIDE SEQUENCE</scope>
</reference>
<dbReference type="Proteomes" id="UP000807504">
    <property type="component" value="Unassembled WGS sequence"/>
</dbReference>
<dbReference type="AlphaFoldDB" id="A0A8T0FEG7"/>
<keyword evidence="2" id="KW-1185">Reference proteome</keyword>
<protein>
    <submittedName>
        <fullName evidence="1">Uncharacterized protein</fullName>
    </submittedName>
</protein>